<dbReference type="GO" id="GO:0005737">
    <property type="term" value="C:cytoplasm"/>
    <property type="evidence" value="ECO:0007669"/>
    <property type="project" value="TreeGrafter"/>
</dbReference>
<reference evidence="2" key="1">
    <citation type="submission" date="2016-10" db="EMBL/GenBank/DDBJ databases">
        <authorList>
            <person name="Wibberg D."/>
        </authorList>
    </citation>
    <scope>NUCLEOTIDE SEQUENCE [LARGE SCALE GENOMIC DNA]</scope>
</reference>
<dbReference type="RefSeq" id="WP_083716399.1">
    <property type="nucleotide sequence ID" value="NZ_FMUE01000002.1"/>
</dbReference>
<dbReference type="EMBL" id="FMUE01000002">
    <property type="protein sequence ID" value="SCX10224.1"/>
    <property type="molecule type" value="Genomic_DNA"/>
</dbReference>
<dbReference type="AlphaFoldDB" id="A0A1R3TGE3"/>
<dbReference type="Gene3D" id="3.90.850.10">
    <property type="entry name" value="Fumarylacetoacetase-like, C-terminal domain"/>
    <property type="match status" value="1"/>
</dbReference>
<evidence type="ECO:0000313" key="2">
    <source>
        <dbReference type="Proteomes" id="UP000187891"/>
    </source>
</evidence>
<dbReference type="InterPro" id="IPR036663">
    <property type="entry name" value="Fumarylacetoacetase_C_sf"/>
</dbReference>
<sequence length="264" mass="27666">MTTMTEANIRLGAILAEAENQQSSLGVAILESNGLVPETIEIGMAAQAIAAAAIGREVDGWKISFNSGRAIAAPLLDVYDTSIDVSFEVPKPGAVAVEIEICFVLANDIPPPATGAEYSREDVLSHIASAHLGAELVSYRLAEENKVPFPLFLADRLGNHSFVLGPELDSAVLERVANQDATLPALIIEGDDEVLFAAAAKHPQADPIAPLLAYANAPLDHLGGLKRGQVVTTGSLCGVIRLSGQTKIKASWDGIAEMTLVLPA</sequence>
<dbReference type="Proteomes" id="UP000187891">
    <property type="component" value="Unassembled WGS sequence"/>
</dbReference>
<dbReference type="STRING" id="1907666.DSM25559_0905"/>
<organism evidence="1 2">
    <name type="scientific">Agrobacterium rosae</name>
    <dbReference type="NCBI Taxonomy" id="1972867"/>
    <lineage>
        <taxon>Bacteria</taxon>
        <taxon>Pseudomonadati</taxon>
        <taxon>Pseudomonadota</taxon>
        <taxon>Alphaproteobacteria</taxon>
        <taxon>Hyphomicrobiales</taxon>
        <taxon>Rhizobiaceae</taxon>
        <taxon>Rhizobium/Agrobacterium group</taxon>
        <taxon>Agrobacterium</taxon>
    </lineage>
</organism>
<protein>
    <submittedName>
        <fullName evidence="1">2-keto-4-pentenoate hydratase</fullName>
    </submittedName>
</protein>
<accession>A0A1R3TGE3</accession>
<dbReference type="PANTHER" id="PTHR30143">
    <property type="entry name" value="ACID HYDRATASE"/>
    <property type="match status" value="1"/>
</dbReference>
<proteinExistence type="predicted"/>
<evidence type="ECO:0000313" key="1">
    <source>
        <dbReference type="EMBL" id="SCX10224.1"/>
    </source>
</evidence>
<name>A0A1R3TGE3_9HYPH</name>
<gene>
    <name evidence="1" type="ORF">DSM25559_0905</name>
</gene>
<dbReference type="GO" id="GO:0008684">
    <property type="term" value="F:2-oxopent-4-enoate hydratase activity"/>
    <property type="evidence" value="ECO:0007669"/>
    <property type="project" value="TreeGrafter"/>
</dbReference>
<dbReference type="PANTHER" id="PTHR30143:SF0">
    <property type="entry name" value="2-KETO-4-PENTENOATE HYDRATASE"/>
    <property type="match status" value="1"/>
</dbReference>
<dbReference type="SUPFAM" id="SSF56529">
    <property type="entry name" value="FAH"/>
    <property type="match status" value="1"/>
</dbReference>
<dbReference type="InterPro" id="IPR050772">
    <property type="entry name" value="Hydratase-Decarb/MhpD_sf"/>
</dbReference>